<dbReference type="SUPFAM" id="SSF63829">
    <property type="entry name" value="Calcium-dependent phosphotriesterase"/>
    <property type="match status" value="1"/>
</dbReference>
<dbReference type="Gene3D" id="2.60.40.10">
    <property type="entry name" value="Immunoglobulins"/>
    <property type="match status" value="1"/>
</dbReference>
<keyword evidence="8" id="KW-1185">Reference proteome</keyword>
<dbReference type="Proteomes" id="UP000297729">
    <property type="component" value="Unassembled WGS sequence"/>
</dbReference>
<evidence type="ECO:0000256" key="2">
    <source>
        <dbReference type="ARBA" id="ARBA00022777"/>
    </source>
</evidence>
<evidence type="ECO:0000259" key="5">
    <source>
        <dbReference type="Pfam" id="PF07495"/>
    </source>
</evidence>
<dbReference type="RefSeq" id="WP_229257427.1">
    <property type="nucleotide sequence ID" value="NZ_SPVG01000177.1"/>
</dbReference>
<dbReference type="InterPro" id="IPR036890">
    <property type="entry name" value="HATPase_C_sf"/>
</dbReference>
<dbReference type="InterPro" id="IPR050482">
    <property type="entry name" value="Sensor_HK_TwoCompSys"/>
</dbReference>
<dbReference type="InterPro" id="IPR013783">
    <property type="entry name" value="Ig-like_fold"/>
</dbReference>
<dbReference type="SUPFAM" id="SSF55874">
    <property type="entry name" value="ATPase domain of HSP90 chaperone/DNA topoisomerase II/histidine kinase"/>
    <property type="match status" value="1"/>
</dbReference>
<dbReference type="AlphaFoldDB" id="A0A4Y9SE93"/>
<evidence type="ECO:0000313" key="7">
    <source>
        <dbReference type="EMBL" id="TFW18921.1"/>
    </source>
</evidence>
<dbReference type="PANTHER" id="PTHR24421">
    <property type="entry name" value="NITRATE/NITRITE SENSOR PROTEIN NARX-RELATED"/>
    <property type="match status" value="1"/>
</dbReference>
<sequence length="601" mass="65797">SGGTLLLAAAEYVERRDGARVERIAIPPGPASEVRGLFDDGRHLWLKLPARGSFVRVDGAWRKIADYGMPHNYLYAAPQGEGKVWFGGSDGLITQFDNGRVLATLKTDGLKLGALTALSADDGLLVCGEQGIAVLLAGGLRKLTAARPEVLYNVSGVVVDANGDRWLNGARGVVHVTRADWQRATAQPDQPLSYDLFDESDGYAGEAATGVRFNSALAAGGQLWFATTSGLRRLDPRKLWRGAVMPRAEIRSITAGQNYPAQAGLRLPPGTSQLRIDYTGLGAVKPEKLQFRYRLDGVDQDWQDAGARRSAYYTNLAPGAYRFHLQAVNEDGIHSKEETLTFGLEPRFVQTSWFMALLAALAAAALYLLYRYRLRVGTRRALERINLRAAERESIARDLHDTLLQSMQGVILNVKALSSRLPAGEPIHQMMERTVRQATAALVEGRDRVSELRAAEPDQRPLAAALHDIAQAQRQPAPRFALHSEGRERELHPVVRDELLLMGRECLLNAFRHAQASEVRVLLQYGERSLRLSVGDNGGGLPPAVAAARARPGHWGLPGLYERADRLHARLELDTGAAGTSWTITVPAELAYRRREAEASA</sequence>
<evidence type="ECO:0000256" key="4">
    <source>
        <dbReference type="SAM" id="Phobius"/>
    </source>
</evidence>
<accession>A0A4Y9SE93</accession>
<keyword evidence="4" id="KW-0812">Transmembrane</keyword>
<dbReference type="GO" id="GO:0016020">
    <property type="term" value="C:membrane"/>
    <property type="evidence" value="ECO:0007669"/>
    <property type="project" value="InterPro"/>
</dbReference>
<feature type="domain" description="Two component regulator three Y" evidence="5">
    <location>
        <begin position="284"/>
        <end position="341"/>
    </location>
</feature>
<evidence type="ECO:0000256" key="3">
    <source>
        <dbReference type="ARBA" id="ARBA00023012"/>
    </source>
</evidence>
<dbReference type="Pfam" id="PF07495">
    <property type="entry name" value="Y_Y_Y"/>
    <property type="match status" value="1"/>
</dbReference>
<keyword evidence="2 7" id="KW-0418">Kinase</keyword>
<comment type="caution">
    <text evidence="7">The sequence shown here is derived from an EMBL/GenBank/DDBJ whole genome shotgun (WGS) entry which is preliminary data.</text>
</comment>
<keyword evidence="4" id="KW-0472">Membrane</keyword>
<dbReference type="InterPro" id="IPR011712">
    <property type="entry name" value="Sig_transdc_His_kin_sub3_dim/P"/>
</dbReference>
<dbReference type="GO" id="GO:0046983">
    <property type="term" value="F:protein dimerization activity"/>
    <property type="evidence" value="ECO:0007669"/>
    <property type="project" value="InterPro"/>
</dbReference>
<keyword evidence="1" id="KW-0808">Transferase</keyword>
<evidence type="ECO:0000259" key="6">
    <source>
        <dbReference type="Pfam" id="PF07730"/>
    </source>
</evidence>
<evidence type="ECO:0000256" key="1">
    <source>
        <dbReference type="ARBA" id="ARBA00022679"/>
    </source>
</evidence>
<keyword evidence="3" id="KW-0902">Two-component regulatory system</keyword>
<gene>
    <name evidence="7" type="ORF">E4L98_17035</name>
</gene>
<dbReference type="Gene3D" id="3.30.565.10">
    <property type="entry name" value="Histidine kinase-like ATPase, C-terminal domain"/>
    <property type="match status" value="1"/>
</dbReference>
<keyword evidence="4" id="KW-1133">Transmembrane helix</keyword>
<dbReference type="EMBL" id="SPVG01000177">
    <property type="protein sequence ID" value="TFW18921.1"/>
    <property type="molecule type" value="Genomic_DNA"/>
</dbReference>
<protein>
    <submittedName>
        <fullName evidence="7">Histidine kinase</fullName>
    </submittedName>
</protein>
<proteinExistence type="predicted"/>
<reference evidence="7 8" key="1">
    <citation type="submission" date="2019-03" db="EMBL/GenBank/DDBJ databases">
        <title>Draft Genome Sequence of Duganella callidus sp. nov., a Novel Duganella Species Isolated from Cultivated Soil.</title>
        <authorList>
            <person name="Raths R."/>
            <person name="Peta V."/>
            <person name="Bucking H."/>
        </authorList>
    </citation>
    <scope>NUCLEOTIDE SEQUENCE [LARGE SCALE GENOMIC DNA]</scope>
    <source>
        <strain evidence="7 8">DN04</strain>
    </source>
</reference>
<dbReference type="Gene3D" id="1.20.5.1930">
    <property type="match status" value="1"/>
</dbReference>
<evidence type="ECO:0000313" key="8">
    <source>
        <dbReference type="Proteomes" id="UP000297729"/>
    </source>
</evidence>
<dbReference type="InterPro" id="IPR011123">
    <property type="entry name" value="Y_Y_Y"/>
</dbReference>
<feature type="domain" description="Signal transduction histidine kinase subgroup 3 dimerisation and phosphoacceptor" evidence="6">
    <location>
        <begin position="391"/>
        <end position="455"/>
    </location>
</feature>
<dbReference type="CDD" id="cd16917">
    <property type="entry name" value="HATPase_UhpB-NarQ-NarX-like"/>
    <property type="match status" value="1"/>
</dbReference>
<feature type="transmembrane region" description="Helical" evidence="4">
    <location>
        <begin position="352"/>
        <end position="370"/>
    </location>
</feature>
<name>A0A4Y9SE93_9BURK</name>
<dbReference type="GO" id="GO:0000155">
    <property type="term" value="F:phosphorelay sensor kinase activity"/>
    <property type="evidence" value="ECO:0007669"/>
    <property type="project" value="InterPro"/>
</dbReference>
<feature type="non-terminal residue" evidence="7">
    <location>
        <position position="1"/>
    </location>
</feature>
<dbReference type="Pfam" id="PF07730">
    <property type="entry name" value="HisKA_3"/>
    <property type="match status" value="1"/>
</dbReference>
<dbReference type="PANTHER" id="PTHR24421:SF62">
    <property type="entry name" value="SENSORY TRANSDUCTION HISTIDINE KINASE"/>
    <property type="match status" value="1"/>
</dbReference>
<organism evidence="7 8">
    <name type="scientific">Duganella callida</name>
    <dbReference type="NCBI Taxonomy" id="2561932"/>
    <lineage>
        <taxon>Bacteria</taxon>
        <taxon>Pseudomonadati</taxon>
        <taxon>Pseudomonadota</taxon>
        <taxon>Betaproteobacteria</taxon>
        <taxon>Burkholderiales</taxon>
        <taxon>Oxalobacteraceae</taxon>
        <taxon>Telluria group</taxon>
        <taxon>Duganella</taxon>
    </lineage>
</organism>